<dbReference type="Proteomes" id="UP000319829">
    <property type="component" value="Unassembled WGS sequence"/>
</dbReference>
<keyword evidence="2" id="KW-0813">Transport</keyword>
<dbReference type="InterPro" id="IPR014756">
    <property type="entry name" value="Ig_E-set"/>
</dbReference>
<feature type="transmembrane region" description="Helical" evidence="11">
    <location>
        <begin position="6"/>
        <end position="28"/>
    </location>
</feature>
<dbReference type="InterPro" id="IPR013099">
    <property type="entry name" value="K_chnl_dom"/>
</dbReference>
<dbReference type="InterPro" id="IPR013518">
    <property type="entry name" value="K_chnl_inward-rec_Kir_cyto"/>
</dbReference>
<keyword evidence="5" id="KW-0851">Voltage-gated channel</keyword>
<feature type="domain" description="Potassium channel" evidence="12">
    <location>
        <begin position="20"/>
        <end position="95"/>
    </location>
</feature>
<dbReference type="GO" id="GO:0034765">
    <property type="term" value="P:regulation of monoatomic ion transmembrane transport"/>
    <property type="evidence" value="ECO:0007669"/>
    <property type="project" value="TreeGrafter"/>
</dbReference>
<comment type="subcellular location">
    <subcellularLocation>
        <location evidence="1">Membrane</location>
        <topology evidence="1">Multi-pass membrane protein</topology>
    </subcellularLocation>
</comment>
<keyword evidence="4 11" id="KW-0812">Transmembrane</keyword>
<evidence type="ECO:0000259" key="13">
    <source>
        <dbReference type="Pfam" id="PF17655"/>
    </source>
</evidence>
<evidence type="ECO:0000256" key="1">
    <source>
        <dbReference type="ARBA" id="ARBA00004141"/>
    </source>
</evidence>
<dbReference type="Pfam" id="PF17655">
    <property type="entry name" value="IRK_C"/>
    <property type="match status" value="1"/>
</dbReference>
<keyword evidence="7 11" id="KW-1133">Transmembrane helix</keyword>
<organism evidence="14 17">
    <name type="scientific">Eiseniibacteriota bacterium</name>
    <dbReference type="NCBI Taxonomy" id="2212470"/>
    <lineage>
        <taxon>Bacteria</taxon>
        <taxon>Candidatus Eiseniibacteriota</taxon>
    </lineage>
</organism>
<sequence>MSWRGYFGLVIAAYLVVNTFFAAAYTLCGPGALEIAGPRMATFAEAYFFSVQTLATIGYGRIAPVGMAANLLVTLESLVGLLGLALATGLLFARFSRPIADIVFSRDAIVAPYRGIRAFEFRIANRRNNQVLELAAQVLFSRLEPGGSKRVRRFYDLSLERHKVVFFPLSWTVVHPIDKASPLYGLTPKDLHEADAEILILLTGIDEAFAQTVLARSSYKPDEIVWNAKFVDVFQRRRNGGSLAIDVGKIHSIERLSSKEMS</sequence>
<feature type="domain" description="Inward rectifier potassium channel C-terminal" evidence="13">
    <location>
        <begin position="102"/>
        <end position="260"/>
    </location>
</feature>
<dbReference type="GO" id="GO:0034702">
    <property type="term" value="C:monoatomic ion channel complex"/>
    <property type="evidence" value="ECO:0007669"/>
    <property type="project" value="UniProtKB-KW"/>
</dbReference>
<dbReference type="GO" id="GO:0005242">
    <property type="term" value="F:inward rectifier potassium channel activity"/>
    <property type="evidence" value="ECO:0007669"/>
    <property type="project" value="InterPro"/>
</dbReference>
<dbReference type="GO" id="GO:0005886">
    <property type="term" value="C:plasma membrane"/>
    <property type="evidence" value="ECO:0007669"/>
    <property type="project" value="TreeGrafter"/>
</dbReference>
<evidence type="ECO:0000259" key="12">
    <source>
        <dbReference type="Pfam" id="PF07885"/>
    </source>
</evidence>
<name>A0A538SNY0_UNCEI</name>
<proteinExistence type="predicted"/>
<keyword evidence="6" id="KW-0630">Potassium</keyword>
<dbReference type="Pfam" id="PF07885">
    <property type="entry name" value="Ion_trans_2"/>
    <property type="match status" value="1"/>
</dbReference>
<dbReference type="PANTHER" id="PTHR11767:SF102">
    <property type="entry name" value="INWARDLY RECTIFYING POTASSIUM CHANNEL 1, ISOFORM F"/>
    <property type="match status" value="1"/>
</dbReference>
<dbReference type="SUPFAM" id="SSF81324">
    <property type="entry name" value="Voltage-gated potassium channels"/>
    <property type="match status" value="1"/>
</dbReference>
<evidence type="ECO:0000256" key="7">
    <source>
        <dbReference type="ARBA" id="ARBA00022989"/>
    </source>
</evidence>
<dbReference type="SUPFAM" id="SSF81296">
    <property type="entry name" value="E set domains"/>
    <property type="match status" value="1"/>
</dbReference>
<evidence type="ECO:0000256" key="5">
    <source>
        <dbReference type="ARBA" id="ARBA00022882"/>
    </source>
</evidence>
<feature type="transmembrane region" description="Helical" evidence="11">
    <location>
        <begin position="40"/>
        <end position="59"/>
    </location>
</feature>
<dbReference type="Gene3D" id="1.10.287.70">
    <property type="match status" value="1"/>
</dbReference>
<evidence type="ECO:0000256" key="11">
    <source>
        <dbReference type="SAM" id="Phobius"/>
    </source>
</evidence>
<keyword evidence="8" id="KW-0406">Ion transport</keyword>
<dbReference type="EMBL" id="VBOU01000091">
    <property type="protein sequence ID" value="TMQ53070.1"/>
    <property type="molecule type" value="Genomic_DNA"/>
</dbReference>
<evidence type="ECO:0000256" key="9">
    <source>
        <dbReference type="ARBA" id="ARBA00023136"/>
    </source>
</evidence>
<keyword evidence="3" id="KW-0633">Potassium transport</keyword>
<feature type="transmembrane region" description="Helical" evidence="11">
    <location>
        <begin position="71"/>
        <end position="93"/>
    </location>
</feature>
<evidence type="ECO:0000313" key="15">
    <source>
        <dbReference type="EMBL" id="TMQ61810.1"/>
    </source>
</evidence>
<accession>A0A538SNY0</accession>
<dbReference type="InterPro" id="IPR016449">
    <property type="entry name" value="K_chnl_inward-rec_Kir"/>
</dbReference>
<gene>
    <name evidence="14" type="ORF">E6K74_10595</name>
    <name evidence="15" type="ORF">E6K77_09395</name>
</gene>
<evidence type="ECO:0000256" key="3">
    <source>
        <dbReference type="ARBA" id="ARBA00022538"/>
    </source>
</evidence>
<evidence type="ECO:0000256" key="2">
    <source>
        <dbReference type="ARBA" id="ARBA00022448"/>
    </source>
</evidence>
<evidence type="ECO:0000313" key="16">
    <source>
        <dbReference type="Proteomes" id="UP000317366"/>
    </source>
</evidence>
<evidence type="ECO:0000256" key="10">
    <source>
        <dbReference type="ARBA" id="ARBA00023303"/>
    </source>
</evidence>
<dbReference type="AlphaFoldDB" id="A0A538SNY0"/>
<evidence type="ECO:0000256" key="4">
    <source>
        <dbReference type="ARBA" id="ARBA00022692"/>
    </source>
</evidence>
<evidence type="ECO:0000256" key="6">
    <source>
        <dbReference type="ARBA" id="ARBA00022958"/>
    </source>
</evidence>
<keyword evidence="9 11" id="KW-0472">Membrane</keyword>
<dbReference type="GO" id="GO:1990573">
    <property type="term" value="P:potassium ion import across plasma membrane"/>
    <property type="evidence" value="ECO:0007669"/>
    <property type="project" value="TreeGrafter"/>
</dbReference>
<evidence type="ECO:0000256" key="8">
    <source>
        <dbReference type="ARBA" id="ARBA00023065"/>
    </source>
</evidence>
<dbReference type="Gene3D" id="2.60.40.1400">
    <property type="entry name" value="G protein-activated inward rectifier potassium channel 1"/>
    <property type="match status" value="1"/>
</dbReference>
<dbReference type="EMBL" id="VBOX01000090">
    <property type="protein sequence ID" value="TMQ61810.1"/>
    <property type="molecule type" value="Genomic_DNA"/>
</dbReference>
<dbReference type="PRINTS" id="PR01320">
    <property type="entry name" value="KIRCHANNEL"/>
</dbReference>
<comment type="caution">
    <text evidence="14">The sequence shown here is derived from an EMBL/GenBank/DDBJ whole genome shotgun (WGS) entry which is preliminary data.</text>
</comment>
<evidence type="ECO:0000313" key="17">
    <source>
        <dbReference type="Proteomes" id="UP000319829"/>
    </source>
</evidence>
<evidence type="ECO:0000313" key="14">
    <source>
        <dbReference type="EMBL" id="TMQ53070.1"/>
    </source>
</evidence>
<dbReference type="PANTHER" id="PTHR11767">
    <property type="entry name" value="INWARD RECTIFIER POTASSIUM CHANNEL"/>
    <property type="match status" value="1"/>
</dbReference>
<keyword evidence="10 14" id="KW-0407">Ion channel</keyword>
<protein>
    <submittedName>
        <fullName evidence="14">ATP-sensitive inward rectifier potassium channel 10</fullName>
    </submittedName>
</protein>
<dbReference type="Proteomes" id="UP000317366">
    <property type="component" value="Unassembled WGS sequence"/>
</dbReference>
<reference evidence="16 17" key="1">
    <citation type="journal article" date="2019" name="Nat. Microbiol.">
        <title>Mediterranean grassland soil C-N compound turnover is dependent on rainfall and depth, and is mediated by genomically divergent microorganisms.</title>
        <authorList>
            <person name="Diamond S."/>
            <person name="Andeer P.F."/>
            <person name="Li Z."/>
            <person name="Crits-Christoph A."/>
            <person name="Burstein D."/>
            <person name="Anantharaman K."/>
            <person name="Lane K.R."/>
            <person name="Thomas B.C."/>
            <person name="Pan C."/>
            <person name="Northen T.R."/>
            <person name="Banfield J.F."/>
        </authorList>
    </citation>
    <scope>NUCLEOTIDE SEQUENCE [LARGE SCALE GENOMIC DNA]</scope>
    <source>
        <strain evidence="14">WS_4</strain>
        <strain evidence="15">WS_7</strain>
    </source>
</reference>
<dbReference type="InterPro" id="IPR041647">
    <property type="entry name" value="IRK_C"/>
</dbReference>